<keyword evidence="3 5" id="KW-1133">Transmembrane helix</keyword>
<feature type="transmembrane region" description="Helical" evidence="5">
    <location>
        <begin position="262"/>
        <end position="286"/>
    </location>
</feature>
<evidence type="ECO:0000256" key="2">
    <source>
        <dbReference type="ARBA" id="ARBA00022692"/>
    </source>
</evidence>
<feature type="transmembrane region" description="Helical" evidence="5">
    <location>
        <begin position="54"/>
        <end position="81"/>
    </location>
</feature>
<keyword evidence="2 5" id="KW-0812">Transmembrane</keyword>
<dbReference type="Gene3D" id="1.20.1740.10">
    <property type="entry name" value="Amino acid/polyamine transporter I"/>
    <property type="match status" value="1"/>
</dbReference>
<feature type="transmembrane region" description="Helical" evidence="5">
    <location>
        <begin position="21"/>
        <end position="42"/>
    </location>
</feature>
<evidence type="ECO:0000313" key="6">
    <source>
        <dbReference type="EMBL" id="PVV01599.1"/>
    </source>
</evidence>
<dbReference type="InterPro" id="IPR002293">
    <property type="entry name" value="AA/rel_permease1"/>
</dbReference>
<dbReference type="GO" id="GO:0016020">
    <property type="term" value="C:membrane"/>
    <property type="evidence" value="ECO:0007669"/>
    <property type="project" value="UniProtKB-SubCell"/>
</dbReference>
<dbReference type="PIRSF" id="PIRSF006060">
    <property type="entry name" value="AA_transporter"/>
    <property type="match status" value="1"/>
</dbReference>
<feature type="transmembrane region" description="Helical" evidence="5">
    <location>
        <begin position="186"/>
        <end position="207"/>
    </location>
</feature>
<name>A0A2T9ZAF9_9FUNG</name>
<proteinExistence type="predicted"/>
<feature type="transmembrane region" description="Helical" evidence="5">
    <location>
        <begin position="387"/>
        <end position="413"/>
    </location>
</feature>
<gene>
    <name evidence="6" type="ORF">BB560_003977</name>
</gene>
<evidence type="ECO:0000256" key="5">
    <source>
        <dbReference type="SAM" id="Phobius"/>
    </source>
</evidence>
<dbReference type="OrthoDB" id="5982228at2759"/>
<dbReference type="InterPro" id="IPR050598">
    <property type="entry name" value="AminoAcid_Transporter"/>
</dbReference>
<feature type="transmembrane region" description="Helical" evidence="5">
    <location>
        <begin position="425"/>
        <end position="448"/>
    </location>
</feature>
<accession>A0A2T9ZAF9</accession>
<evidence type="ECO:0000256" key="3">
    <source>
        <dbReference type="ARBA" id="ARBA00022989"/>
    </source>
</evidence>
<organism evidence="6 7">
    <name type="scientific">Smittium megazygosporum</name>
    <dbReference type="NCBI Taxonomy" id="133381"/>
    <lineage>
        <taxon>Eukaryota</taxon>
        <taxon>Fungi</taxon>
        <taxon>Fungi incertae sedis</taxon>
        <taxon>Zoopagomycota</taxon>
        <taxon>Kickxellomycotina</taxon>
        <taxon>Harpellomycetes</taxon>
        <taxon>Harpellales</taxon>
        <taxon>Legeriomycetaceae</taxon>
        <taxon>Smittium</taxon>
    </lineage>
</organism>
<keyword evidence="4 5" id="KW-0472">Membrane</keyword>
<sequence>MSLSSSDNQMAAVKFAPKKQIGLASAAAISISLMIGSGIFSTPSSVVNLVGSPLMALIMYIIGGFFSLGGTFSFIELGIMFPKNGGTLRYLAHAFSRPRALLSYLFAWSMVICIRPGAIAANGPVFAQYWVYGIYDGSTIQENHPNLYKHAEWTYRVIALIGIAVATVLCMLSVKWSLRAINFFTIMKILVLTFFSVTGLLVLFGAIKIEKTDNWSRGFRGTHSDVGGYARALNRVFYAYDGWSNITYNVGEMINPARNLPIASSIAIFSVTVLYVLAVVAFFSVVPYDVALSSDQILAAEFTNRVFGRVFGARILPILIGCSVFGAVLAQIFAIGRIVSSAAEVGFVPKGRVLASYNKRFNTPLYALAFNFIITIIYLLAPPPGNVFGLLVDFVQYPTWFFYGLSALGCIYLRKKFPYYPTRSFKSFTPLTIIFILVCIYLSIFPFIKFSDKVDGYPYYLSPTLGICTIVIGLVPYYFRMYWWADKTGNDYTAWIRQEEEEQGVENNHVV</sequence>
<comment type="caution">
    <text evidence="6">The sequence shown here is derived from an EMBL/GenBank/DDBJ whole genome shotgun (WGS) entry which is preliminary data.</text>
</comment>
<dbReference type="Proteomes" id="UP000245609">
    <property type="component" value="Unassembled WGS sequence"/>
</dbReference>
<evidence type="ECO:0008006" key="8">
    <source>
        <dbReference type="Google" id="ProtNLM"/>
    </source>
</evidence>
<dbReference type="STRING" id="133381.A0A2T9ZAF9"/>
<evidence type="ECO:0000256" key="4">
    <source>
        <dbReference type="ARBA" id="ARBA00023136"/>
    </source>
</evidence>
<evidence type="ECO:0000256" key="1">
    <source>
        <dbReference type="ARBA" id="ARBA00004141"/>
    </source>
</evidence>
<comment type="subcellular location">
    <subcellularLocation>
        <location evidence="1">Membrane</location>
        <topology evidence="1">Multi-pass membrane protein</topology>
    </subcellularLocation>
</comment>
<dbReference type="PANTHER" id="PTHR11785">
    <property type="entry name" value="AMINO ACID TRANSPORTER"/>
    <property type="match status" value="1"/>
</dbReference>
<dbReference type="PANTHER" id="PTHR11785:SF353">
    <property type="entry name" value="METHIONINE TRANSPORTER (EUROFUNG)"/>
    <property type="match status" value="1"/>
</dbReference>
<feature type="transmembrane region" description="Helical" evidence="5">
    <location>
        <begin position="361"/>
        <end position="381"/>
    </location>
</feature>
<dbReference type="Pfam" id="PF13520">
    <property type="entry name" value="AA_permease_2"/>
    <property type="match status" value="1"/>
</dbReference>
<keyword evidence="7" id="KW-1185">Reference proteome</keyword>
<protein>
    <recommendedName>
        <fullName evidence="8">Amino acid permease/ SLC12A domain-containing protein</fullName>
    </recommendedName>
</protein>
<dbReference type="EMBL" id="MBFS01000951">
    <property type="protein sequence ID" value="PVV01599.1"/>
    <property type="molecule type" value="Genomic_DNA"/>
</dbReference>
<evidence type="ECO:0000313" key="7">
    <source>
        <dbReference type="Proteomes" id="UP000245609"/>
    </source>
</evidence>
<feature type="transmembrane region" description="Helical" evidence="5">
    <location>
        <begin position="460"/>
        <end position="479"/>
    </location>
</feature>
<reference evidence="6 7" key="1">
    <citation type="journal article" date="2018" name="MBio">
        <title>Comparative Genomics Reveals the Core Gene Toolbox for the Fungus-Insect Symbiosis.</title>
        <authorList>
            <person name="Wang Y."/>
            <person name="Stata M."/>
            <person name="Wang W."/>
            <person name="Stajich J.E."/>
            <person name="White M.M."/>
            <person name="Moncalvo J.M."/>
        </authorList>
    </citation>
    <scope>NUCLEOTIDE SEQUENCE [LARGE SCALE GENOMIC DNA]</scope>
    <source>
        <strain evidence="6 7">SC-DP-2</strain>
    </source>
</reference>
<dbReference type="GO" id="GO:0015179">
    <property type="term" value="F:L-amino acid transmembrane transporter activity"/>
    <property type="evidence" value="ECO:0007669"/>
    <property type="project" value="TreeGrafter"/>
</dbReference>
<dbReference type="AlphaFoldDB" id="A0A2T9ZAF9"/>
<feature type="transmembrane region" description="Helical" evidence="5">
    <location>
        <begin position="306"/>
        <end position="326"/>
    </location>
</feature>
<feature type="transmembrane region" description="Helical" evidence="5">
    <location>
        <begin position="153"/>
        <end position="174"/>
    </location>
</feature>